<dbReference type="Proteomes" id="UP000258309">
    <property type="component" value="Unassembled WGS sequence"/>
</dbReference>
<dbReference type="GO" id="GO:0043139">
    <property type="term" value="F:5'-3' DNA helicase activity"/>
    <property type="evidence" value="ECO:0007669"/>
    <property type="project" value="UniProtKB-EC"/>
</dbReference>
<dbReference type="OMA" id="IHEPVHE"/>
<evidence type="ECO:0000256" key="4">
    <source>
        <dbReference type="ARBA" id="ARBA00022806"/>
    </source>
</evidence>
<dbReference type="InterPro" id="IPR010285">
    <property type="entry name" value="DNA_helicase_pif1-like_DEAD"/>
</dbReference>
<evidence type="ECO:0000259" key="12">
    <source>
        <dbReference type="Pfam" id="PF21530"/>
    </source>
</evidence>
<comment type="caution">
    <text evidence="13">The sequence shown here is derived from an EMBL/GenBank/DDBJ whole genome shotgun (WGS) entry which is preliminary data.</text>
</comment>
<keyword evidence="2 9" id="KW-0227">DNA damage</keyword>
<dbReference type="Gene3D" id="3.40.50.300">
    <property type="entry name" value="P-loop containing nucleotide triphosphate hydrolases"/>
    <property type="match status" value="1"/>
</dbReference>
<accession>A0A3E2HK56</accession>
<dbReference type="PANTHER" id="PTHR47642:SF5">
    <property type="entry name" value="ATP-DEPENDENT DNA HELICASE"/>
    <property type="match status" value="1"/>
</dbReference>
<keyword evidence="6" id="KW-0238">DNA-binding</keyword>
<dbReference type="Pfam" id="PF05970">
    <property type="entry name" value="PIF1"/>
    <property type="match status" value="1"/>
</dbReference>
<evidence type="ECO:0000256" key="7">
    <source>
        <dbReference type="ARBA" id="ARBA00023204"/>
    </source>
</evidence>
<comment type="catalytic activity">
    <reaction evidence="9">
        <text>ATP + H2O = ADP + phosphate + H(+)</text>
        <dbReference type="Rhea" id="RHEA:13065"/>
        <dbReference type="ChEBI" id="CHEBI:15377"/>
        <dbReference type="ChEBI" id="CHEBI:15378"/>
        <dbReference type="ChEBI" id="CHEBI:30616"/>
        <dbReference type="ChEBI" id="CHEBI:43474"/>
        <dbReference type="ChEBI" id="CHEBI:456216"/>
        <dbReference type="EC" id="5.6.2.3"/>
    </reaction>
</comment>
<keyword evidence="8" id="KW-0413">Isomerase</keyword>
<proteinExistence type="inferred from homology"/>
<keyword evidence="14" id="KW-1185">Reference proteome</keyword>
<sequence>MRRTSPGFATDIRHNDKTPTTTDDILEDNKAVKKSFTMSCRESPTEGAFQVQVPLTDILSSDKISNRDVCQSSYENMVPSEKRTATMNTLNPMESFKLEDFLKSEGSSLEERLPQLTPPQQNVVDMALAGHNIFLTGAAGSGKTITLKWILRCLEKKFPSTNSQYPRVQVVAPTGIAALPLNGRTMFSFAGWTPNSFQKPMDRLLVDSKGKLTTCETIHHLKVLVIDEISMVESQFLDRFDMLIRHISGVPRPFGGRQVIFVGGFYQLPPVKPFEFCIECGDPMMRQSNNQLFQRNESYVCRSEHCLSQQPQKYFGSGDKWAFKASVWNKLNLRYVKLEQIHRQKSSRFQDILNKVRNGILLSPEEWRCLESKKKPPERVIAIRLMSRVEQVRRFNEKQLASLRTEAHSWTAVDTCRKLGRVTQDPQKQEDYLLSLKKEHKFPTDLALKVGAKVILLVNLDIRSGLVNGSQGEIVGFTKSSRSLAPSRSSKMWQLYRKDHEIANPRRPVVRFEGGRKLVVFAVAQDSLKGTSKDRYLVTRNQIPLTLGWALSIHKARGMTLKHVEVSSRDLFEPAQLYDGLSRAISIEGLTVTGFTRDQLSMDEDVLQFYKETKWEGLKLSEASSSLKASEPDEELSQTQS</sequence>
<keyword evidence="5 9" id="KW-0067">ATP-binding</keyword>
<organism evidence="13 14">
    <name type="scientific">Scytalidium lignicola</name>
    <name type="common">Hyphomycete</name>
    <dbReference type="NCBI Taxonomy" id="5539"/>
    <lineage>
        <taxon>Eukaryota</taxon>
        <taxon>Fungi</taxon>
        <taxon>Dikarya</taxon>
        <taxon>Ascomycota</taxon>
        <taxon>Pezizomycotina</taxon>
        <taxon>Leotiomycetes</taxon>
        <taxon>Leotiomycetes incertae sedis</taxon>
        <taxon>Scytalidium</taxon>
    </lineage>
</organism>
<feature type="domain" description="DNA helicase Pif1-like 2B" evidence="12">
    <location>
        <begin position="435"/>
        <end position="477"/>
    </location>
</feature>
<dbReference type="EMBL" id="NCSJ02000031">
    <property type="protein sequence ID" value="RFU33705.1"/>
    <property type="molecule type" value="Genomic_DNA"/>
</dbReference>
<name>A0A3E2HK56_SCYLI</name>
<evidence type="ECO:0000256" key="6">
    <source>
        <dbReference type="ARBA" id="ARBA00023125"/>
    </source>
</evidence>
<dbReference type="GO" id="GO:0006310">
    <property type="term" value="P:DNA recombination"/>
    <property type="evidence" value="ECO:0007669"/>
    <property type="project" value="UniProtKB-KW"/>
</dbReference>
<evidence type="ECO:0000313" key="13">
    <source>
        <dbReference type="EMBL" id="RFU33705.1"/>
    </source>
</evidence>
<keyword evidence="4 9" id="KW-0347">Helicase</keyword>
<keyword evidence="7 9" id="KW-0234">DNA repair</keyword>
<comment type="similarity">
    <text evidence="9">Belongs to the helicase family.</text>
</comment>
<keyword evidence="3 9" id="KW-0378">Hydrolase</keyword>
<evidence type="ECO:0000256" key="1">
    <source>
        <dbReference type="ARBA" id="ARBA00022741"/>
    </source>
</evidence>
<reference evidence="13 14" key="1">
    <citation type="submission" date="2018-05" db="EMBL/GenBank/DDBJ databases">
        <title>Draft genome sequence of Scytalidium lignicola DSM 105466, a ubiquitous saprotrophic fungus.</title>
        <authorList>
            <person name="Buettner E."/>
            <person name="Gebauer A.M."/>
            <person name="Hofrichter M."/>
            <person name="Liers C."/>
            <person name="Kellner H."/>
        </authorList>
    </citation>
    <scope>NUCLEOTIDE SEQUENCE [LARGE SCALE GENOMIC DNA]</scope>
    <source>
        <strain evidence="13 14">DSM 105466</strain>
    </source>
</reference>
<evidence type="ECO:0000313" key="14">
    <source>
        <dbReference type="Proteomes" id="UP000258309"/>
    </source>
</evidence>
<dbReference type="GO" id="GO:0005524">
    <property type="term" value="F:ATP binding"/>
    <property type="evidence" value="ECO:0007669"/>
    <property type="project" value="UniProtKB-KW"/>
</dbReference>
<evidence type="ECO:0000256" key="5">
    <source>
        <dbReference type="ARBA" id="ARBA00022840"/>
    </source>
</evidence>
<dbReference type="SUPFAM" id="SSF52540">
    <property type="entry name" value="P-loop containing nucleoside triphosphate hydrolases"/>
    <property type="match status" value="2"/>
</dbReference>
<gene>
    <name evidence="13" type="ORF">B7463_g2640</name>
</gene>
<feature type="domain" description="DNA helicase Pif1-like DEAD-box helicase" evidence="11">
    <location>
        <begin position="120"/>
        <end position="272"/>
    </location>
</feature>
<keyword evidence="1 9" id="KW-0547">Nucleotide-binding</keyword>
<feature type="compositionally biased region" description="Acidic residues" evidence="10">
    <location>
        <begin position="632"/>
        <end position="641"/>
    </location>
</feature>
<evidence type="ECO:0000256" key="10">
    <source>
        <dbReference type="SAM" id="MobiDB-lite"/>
    </source>
</evidence>
<dbReference type="GO" id="GO:0006281">
    <property type="term" value="P:DNA repair"/>
    <property type="evidence" value="ECO:0007669"/>
    <property type="project" value="UniProtKB-KW"/>
</dbReference>
<dbReference type="GO" id="GO:0000723">
    <property type="term" value="P:telomere maintenance"/>
    <property type="evidence" value="ECO:0007669"/>
    <property type="project" value="InterPro"/>
</dbReference>
<feature type="region of interest" description="Disordered" evidence="10">
    <location>
        <begin position="1"/>
        <end position="23"/>
    </location>
</feature>
<keyword evidence="9" id="KW-0233">DNA recombination</keyword>
<dbReference type="Pfam" id="PF21530">
    <property type="entry name" value="Pif1_2B_dom"/>
    <property type="match status" value="1"/>
</dbReference>
<dbReference type="GO" id="GO:0016887">
    <property type="term" value="F:ATP hydrolysis activity"/>
    <property type="evidence" value="ECO:0007669"/>
    <property type="project" value="RHEA"/>
</dbReference>
<evidence type="ECO:0000259" key="11">
    <source>
        <dbReference type="Pfam" id="PF05970"/>
    </source>
</evidence>
<feature type="non-terminal residue" evidence="13">
    <location>
        <position position="641"/>
    </location>
</feature>
<dbReference type="PANTHER" id="PTHR47642">
    <property type="entry name" value="ATP-DEPENDENT DNA HELICASE"/>
    <property type="match status" value="1"/>
</dbReference>
<evidence type="ECO:0000256" key="9">
    <source>
        <dbReference type="RuleBase" id="RU363044"/>
    </source>
</evidence>
<dbReference type="InterPro" id="IPR051055">
    <property type="entry name" value="PIF1_helicase"/>
</dbReference>
<dbReference type="InterPro" id="IPR049163">
    <property type="entry name" value="Pif1-like_2B_dom"/>
</dbReference>
<dbReference type="EC" id="5.6.2.3" evidence="9"/>
<dbReference type="CDD" id="cd18809">
    <property type="entry name" value="SF1_C_RecD"/>
    <property type="match status" value="1"/>
</dbReference>
<evidence type="ECO:0000256" key="3">
    <source>
        <dbReference type="ARBA" id="ARBA00022801"/>
    </source>
</evidence>
<dbReference type="InterPro" id="IPR027417">
    <property type="entry name" value="P-loop_NTPase"/>
</dbReference>
<feature type="non-terminal residue" evidence="13">
    <location>
        <position position="1"/>
    </location>
</feature>
<feature type="region of interest" description="Disordered" evidence="10">
    <location>
        <begin position="622"/>
        <end position="641"/>
    </location>
</feature>
<dbReference type="STRING" id="5539.A0A3E2HK56"/>
<dbReference type="OrthoDB" id="432234at2759"/>
<comment type="cofactor">
    <cofactor evidence="9">
        <name>Mg(2+)</name>
        <dbReference type="ChEBI" id="CHEBI:18420"/>
    </cofactor>
</comment>
<evidence type="ECO:0000256" key="8">
    <source>
        <dbReference type="ARBA" id="ARBA00023235"/>
    </source>
</evidence>
<dbReference type="AlphaFoldDB" id="A0A3E2HK56"/>
<protein>
    <recommendedName>
        <fullName evidence="9">ATP-dependent DNA helicase</fullName>
        <ecNumber evidence="9">5.6.2.3</ecNumber>
    </recommendedName>
</protein>
<evidence type="ECO:0000256" key="2">
    <source>
        <dbReference type="ARBA" id="ARBA00022763"/>
    </source>
</evidence>